<organism evidence="2">
    <name type="scientific">Culex pipiens</name>
    <name type="common">House mosquito</name>
    <dbReference type="NCBI Taxonomy" id="7175"/>
    <lineage>
        <taxon>Eukaryota</taxon>
        <taxon>Metazoa</taxon>
        <taxon>Ecdysozoa</taxon>
        <taxon>Arthropoda</taxon>
        <taxon>Hexapoda</taxon>
        <taxon>Insecta</taxon>
        <taxon>Pterygota</taxon>
        <taxon>Neoptera</taxon>
        <taxon>Endopterygota</taxon>
        <taxon>Diptera</taxon>
        <taxon>Nematocera</taxon>
        <taxon>Culicoidea</taxon>
        <taxon>Culicidae</taxon>
        <taxon>Culicinae</taxon>
        <taxon>Culicini</taxon>
        <taxon>Culex</taxon>
        <taxon>Culex</taxon>
    </lineage>
</organism>
<evidence type="ECO:0000313" key="2">
    <source>
        <dbReference type="EMBL" id="CAG6465655.1"/>
    </source>
</evidence>
<protein>
    <submittedName>
        <fullName evidence="2">(northern house mosquito) hypothetical protein</fullName>
    </submittedName>
</protein>
<name>A0A8D8B1U1_CULPI</name>
<sequence>MPPHVSIRSQMRLSNSSSTSNTKIRSRSSSVRQQRQHSGTTVAISAAPLVSLMCVKFSRGFLFILVATGYNEGQLFAETSKTADWTKVTRSIRYSLGGLI</sequence>
<dbReference type="AlphaFoldDB" id="A0A8D8B1U1"/>
<evidence type="ECO:0000256" key="1">
    <source>
        <dbReference type="SAM" id="MobiDB-lite"/>
    </source>
</evidence>
<feature type="compositionally biased region" description="Polar residues" evidence="1">
    <location>
        <begin position="7"/>
        <end position="23"/>
    </location>
</feature>
<reference evidence="2" key="1">
    <citation type="submission" date="2021-05" db="EMBL/GenBank/DDBJ databases">
        <authorList>
            <person name="Alioto T."/>
            <person name="Alioto T."/>
            <person name="Gomez Garrido J."/>
        </authorList>
    </citation>
    <scope>NUCLEOTIDE SEQUENCE</scope>
</reference>
<dbReference type="EMBL" id="HBUE01054038">
    <property type="protein sequence ID" value="CAG6465655.1"/>
    <property type="molecule type" value="Transcribed_RNA"/>
</dbReference>
<feature type="region of interest" description="Disordered" evidence="1">
    <location>
        <begin position="1"/>
        <end position="39"/>
    </location>
</feature>
<proteinExistence type="predicted"/>
<accession>A0A8D8B1U1</accession>